<dbReference type="InterPro" id="IPR008274">
    <property type="entry name" value="AldOxase/xan_DH_MoCoBD1"/>
</dbReference>
<dbReference type="Gene3D" id="3.30.365.10">
    <property type="entry name" value="Aldehyde oxidase/xanthine dehydrogenase, molybdopterin binding domain"/>
    <property type="match status" value="4"/>
</dbReference>
<dbReference type="Pfam" id="PF01799">
    <property type="entry name" value="Fer2_2"/>
    <property type="match status" value="1"/>
</dbReference>
<sequence>MAAKLIDLSFTLNGRKVKVQIAPDTMLFALLREQGCASVRCACETTNCGLCTVWLDGDPVLSCSVPAARVEGRSITTLEGLKAESEALARAMAAEGAEQCGFCAPGLIMNVLALARAAKEDPSLVATREELSRQLAGNLCRCSGYESQLRAIVRFLNESGVQVGFEMPELPVNNTSSDGVAYKQITHKQPKKDSKSLLEGRPVYTGDMVPAGALIVKLKRSPYARAKIRSIDTSRALKVPGVVGVYTYEDVPQRRFTIAGQSYPQPSPYDRLILENLVRYQNEEVAIVAAETEEAADKALKLIKVDYEVLEPLLDFTQALDNDIVVHPEGDVTFMFPQGGDVPRNLVCSGTSDFGDLDEAFAQSDIVFTRTYTSQATQTAPMETFRAFATTDAFGRISVTTSTQVPFHVRRMVAQSLDIPQSQVQVIKPRIGGGFGSKQTGCCEIFVAFVTQQTGRPSYCCYTREETITAGNSRHQMQMTVKLGAMNDGTITAIDLHTLSNAGAYGEHATTTIGLSGHKSLPIYNHVKASRFSWDVVYTNTNRGGAYRGYGATQGQFAVESAVNELADMLHMDPADLRLKNIVREGEIMPQYYNEKLNACALDRCLLRAMDMIGWRDKPLAVDLGDRVRALGCALTMQGSGISNVDIAGIDMRLEEDGFITIGTGATDNGMGVDTILAQIAAEELGVESSLIVVRGVDTDVSPFDAGSYASSGTYVTGLAAKNAATELREKICAKAAQMWDVDAADVVFDGQYVRLSDERAAREQNRYLTLRDFANLCVKNIAGGDALTSHASACLPVSPPPFMAGIAEVEVDKATGKVTVVDYAAAVDCGTVINEALARVQAEGGIAQGIGHALYEIVEHDDRGRLRTGNFMSYKLPTRLDIGSIRVAFEPSYEPTGPFGAKSIGEVVINTPLAAVASAVAHATGHQVRSLPITPEKALLGE</sequence>
<gene>
    <name evidence="5" type="primary">hcrA</name>
    <name evidence="5" type="ORF">ERS852381_00936</name>
</gene>
<dbReference type="InterPro" id="IPR002888">
    <property type="entry name" value="2Fe-2S-bd"/>
</dbReference>
<dbReference type="AlphaFoldDB" id="A0A174BJ60"/>
<feature type="domain" description="2Fe-2S ferredoxin-type" evidence="4">
    <location>
        <begin position="6"/>
        <end position="81"/>
    </location>
</feature>
<dbReference type="EMBL" id="CYYP01000006">
    <property type="protein sequence ID" value="CUN99755.1"/>
    <property type="molecule type" value="Genomic_DNA"/>
</dbReference>
<dbReference type="InterPro" id="IPR036884">
    <property type="entry name" value="2Fe-2S-bd_dom_sf"/>
</dbReference>
<dbReference type="InterPro" id="IPR012675">
    <property type="entry name" value="Beta-grasp_dom_sf"/>
</dbReference>
<dbReference type="GO" id="GO:0005506">
    <property type="term" value="F:iron ion binding"/>
    <property type="evidence" value="ECO:0007669"/>
    <property type="project" value="InterPro"/>
</dbReference>
<dbReference type="Proteomes" id="UP000095468">
    <property type="component" value="Unassembled WGS sequence"/>
</dbReference>
<dbReference type="PANTHER" id="PTHR11908:SF132">
    <property type="entry name" value="ALDEHYDE OXIDASE 1-RELATED"/>
    <property type="match status" value="1"/>
</dbReference>
<dbReference type="Pfam" id="PF02738">
    <property type="entry name" value="MoCoBD_1"/>
    <property type="match status" value="1"/>
</dbReference>
<dbReference type="InterPro" id="IPR000674">
    <property type="entry name" value="Ald_Oxase/Xan_DH_a/b"/>
</dbReference>
<dbReference type="SMART" id="SM01008">
    <property type="entry name" value="Ald_Xan_dh_C"/>
    <property type="match status" value="1"/>
</dbReference>
<dbReference type="PANTHER" id="PTHR11908">
    <property type="entry name" value="XANTHINE DEHYDROGENASE"/>
    <property type="match status" value="1"/>
</dbReference>
<dbReference type="InterPro" id="IPR001041">
    <property type="entry name" value="2Fe-2S_ferredoxin-type"/>
</dbReference>
<dbReference type="GO" id="GO:0016491">
    <property type="term" value="F:oxidoreductase activity"/>
    <property type="evidence" value="ECO:0007669"/>
    <property type="project" value="UniProtKB-KW"/>
</dbReference>
<proteinExistence type="inferred from homology"/>
<dbReference type="Gene3D" id="3.90.1170.50">
    <property type="entry name" value="Aldehyde oxidase/xanthine dehydrogenase, a/b hammerhead"/>
    <property type="match status" value="1"/>
</dbReference>
<dbReference type="InterPro" id="IPR036856">
    <property type="entry name" value="Ald_Oxase/Xan_DH_a/b_sf"/>
</dbReference>
<dbReference type="InterPro" id="IPR036010">
    <property type="entry name" value="2Fe-2S_ferredoxin-like_sf"/>
</dbReference>
<accession>A0A174BJ60</accession>
<dbReference type="InterPro" id="IPR016208">
    <property type="entry name" value="Ald_Oxase/xanthine_DH-like"/>
</dbReference>
<dbReference type="SUPFAM" id="SSF47741">
    <property type="entry name" value="CO dehydrogenase ISP C-domain like"/>
    <property type="match status" value="1"/>
</dbReference>
<name>A0A174BJ60_9ACTN</name>
<dbReference type="Pfam" id="PF01315">
    <property type="entry name" value="Ald_Xan_dh_C"/>
    <property type="match status" value="1"/>
</dbReference>
<dbReference type="Gene3D" id="3.10.20.30">
    <property type="match status" value="1"/>
</dbReference>
<dbReference type="GO" id="GO:0051536">
    <property type="term" value="F:iron-sulfur cluster binding"/>
    <property type="evidence" value="ECO:0007669"/>
    <property type="project" value="InterPro"/>
</dbReference>
<keyword evidence="2" id="KW-0500">Molybdenum</keyword>
<dbReference type="Pfam" id="PF20256">
    <property type="entry name" value="MoCoBD_2"/>
    <property type="match status" value="1"/>
</dbReference>
<evidence type="ECO:0000256" key="3">
    <source>
        <dbReference type="ARBA" id="ARBA00023002"/>
    </source>
</evidence>
<dbReference type="RefSeq" id="WP_082421869.1">
    <property type="nucleotide sequence ID" value="NZ_CYYP01000006.1"/>
</dbReference>
<evidence type="ECO:0000313" key="6">
    <source>
        <dbReference type="Proteomes" id="UP000095468"/>
    </source>
</evidence>
<organism evidence="5 6">
    <name type="scientific">Collinsella aerofaciens</name>
    <dbReference type="NCBI Taxonomy" id="74426"/>
    <lineage>
        <taxon>Bacteria</taxon>
        <taxon>Bacillati</taxon>
        <taxon>Actinomycetota</taxon>
        <taxon>Coriobacteriia</taxon>
        <taxon>Coriobacteriales</taxon>
        <taxon>Coriobacteriaceae</taxon>
        <taxon>Collinsella</taxon>
    </lineage>
</organism>
<keyword evidence="3 5" id="KW-0560">Oxidoreductase</keyword>
<comment type="similarity">
    <text evidence="1">Belongs to the xanthine dehydrogenase family.</text>
</comment>
<dbReference type="PROSITE" id="PS51085">
    <property type="entry name" value="2FE2S_FER_2"/>
    <property type="match status" value="1"/>
</dbReference>
<dbReference type="Gene3D" id="1.10.150.120">
    <property type="entry name" value="[2Fe-2S]-binding domain"/>
    <property type="match status" value="1"/>
</dbReference>
<dbReference type="SUPFAM" id="SSF54665">
    <property type="entry name" value="CO dehydrogenase molybdoprotein N-domain-like"/>
    <property type="match status" value="1"/>
</dbReference>
<dbReference type="SUPFAM" id="SSF54292">
    <property type="entry name" value="2Fe-2S ferredoxin-like"/>
    <property type="match status" value="1"/>
</dbReference>
<dbReference type="InterPro" id="IPR037165">
    <property type="entry name" value="AldOxase/xan_DH_Mopterin-bd_sf"/>
</dbReference>
<evidence type="ECO:0000256" key="2">
    <source>
        <dbReference type="ARBA" id="ARBA00022505"/>
    </source>
</evidence>
<evidence type="ECO:0000256" key="1">
    <source>
        <dbReference type="ARBA" id="ARBA00006849"/>
    </source>
</evidence>
<dbReference type="InterPro" id="IPR046867">
    <property type="entry name" value="AldOxase/xan_DH_MoCoBD2"/>
</dbReference>
<evidence type="ECO:0000313" key="5">
    <source>
        <dbReference type="EMBL" id="CUN99755.1"/>
    </source>
</evidence>
<protein>
    <submittedName>
        <fullName evidence="5">4-hydroxybenzoyl-CoA reductase subunit alpha</fullName>
        <ecNumber evidence="5">1.3.7.9</ecNumber>
    </submittedName>
</protein>
<reference evidence="5 6" key="1">
    <citation type="submission" date="2015-09" db="EMBL/GenBank/DDBJ databases">
        <authorList>
            <consortium name="Pathogen Informatics"/>
        </authorList>
    </citation>
    <scope>NUCLEOTIDE SEQUENCE [LARGE SCALE GENOMIC DNA]</scope>
    <source>
        <strain evidence="5 6">2789STDY5608823</strain>
    </source>
</reference>
<evidence type="ECO:0000259" key="4">
    <source>
        <dbReference type="PROSITE" id="PS51085"/>
    </source>
</evidence>
<dbReference type="SUPFAM" id="SSF56003">
    <property type="entry name" value="Molybdenum cofactor-binding domain"/>
    <property type="match status" value="1"/>
</dbReference>
<dbReference type="EC" id="1.3.7.9" evidence="5"/>